<feature type="non-terminal residue" evidence="1">
    <location>
        <position position="1"/>
    </location>
</feature>
<accession>A0ABP0NC69</accession>
<keyword evidence="2" id="KW-1185">Reference proteome</keyword>
<proteinExistence type="predicted"/>
<protein>
    <submittedName>
        <fullName evidence="1">Solute carrier family 35 member E2B</fullName>
    </submittedName>
</protein>
<evidence type="ECO:0000313" key="2">
    <source>
        <dbReference type="Proteomes" id="UP001642464"/>
    </source>
</evidence>
<gene>
    <name evidence="1" type="ORF">SCF082_LOCUS31920</name>
</gene>
<evidence type="ECO:0000313" key="1">
    <source>
        <dbReference type="EMBL" id="CAK9060682.1"/>
    </source>
</evidence>
<dbReference type="EMBL" id="CAXAMM010027358">
    <property type="protein sequence ID" value="CAK9060682.1"/>
    <property type="molecule type" value="Genomic_DNA"/>
</dbReference>
<sequence>DGSFTQFNERQKEAWLCNDYDYRDPRRVAAPRLHRGQKLSPRVEELLSKAAEAAEAPFNGLMCRWEPPGMHVKDGPHTYATHCGWSSPTVIGLMAFGATRTWSWWICPSEKACWWPLEAP</sequence>
<name>A0ABP0NC69_9DINO</name>
<organism evidence="1 2">
    <name type="scientific">Durusdinium trenchii</name>
    <dbReference type="NCBI Taxonomy" id="1381693"/>
    <lineage>
        <taxon>Eukaryota</taxon>
        <taxon>Sar</taxon>
        <taxon>Alveolata</taxon>
        <taxon>Dinophyceae</taxon>
        <taxon>Suessiales</taxon>
        <taxon>Symbiodiniaceae</taxon>
        <taxon>Durusdinium</taxon>
    </lineage>
</organism>
<dbReference type="Proteomes" id="UP001642464">
    <property type="component" value="Unassembled WGS sequence"/>
</dbReference>
<comment type="caution">
    <text evidence="1">The sequence shown here is derived from an EMBL/GenBank/DDBJ whole genome shotgun (WGS) entry which is preliminary data.</text>
</comment>
<reference evidence="1 2" key="1">
    <citation type="submission" date="2024-02" db="EMBL/GenBank/DDBJ databases">
        <authorList>
            <person name="Chen Y."/>
            <person name="Shah S."/>
            <person name="Dougan E. K."/>
            <person name="Thang M."/>
            <person name="Chan C."/>
        </authorList>
    </citation>
    <scope>NUCLEOTIDE SEQUENCE [LARGE SCALE GENOMIC DNA]</scope>
</reference>